<evidence type="ECO:0000256" key="5">
    <source>
        <dbReference type="ARBA" id="ARBA00022824"/>
    </source>
</evidence>
<reference evidence="11 12" key="1">
    <citation type="journal article" date="2023" name="Elife">
        <title>Identification of key yeast species and microbe-microbe interactions impacting larval growth of Drosophila in the wild.</title>
        <authorList>
            <person name="Mure A."/>
            <person name="Sugiura Y."/>
            <person name="Maeda R."/>
            <person name="Honda K."/>
            <person name="Sakurai N."/>
            <person name="Takahashi Y."/>
            <person name="Watada M."/>
            <person name="Katoh T."/>
            <person name="Gotoh A."/>
            <person name="Gotoh Y."/>
            <person name="Taniguchi I."/>
            <person name="Nakamura K."/>
            <person name="Hayashi T."/>
            <person name="Katayama T."/>
            <person name="Uemura T."/>
            <person name="Hattori Y."/>
        </authorList>
    </citation>
    <scope>NUCLEOTIDE SEQUENCE [LARGE SCALE GENOMIC DNA]</scope>
    <source>
        <strain evidence="11 12">PK-24</strain>
    </source>
</reference>
<evidence type="ECO:0000256" key="8">
    <source>
        <dbReference type="ARBA" id="ARBA00022989"/>
    </source>
</evidence>
<keyword evidence="8 10" id="KW-1133">Transmembrane helix</keyword>
<dbReference type="Proteomes" id="UP001378960">
    <property type="component" value="Unassembled WGS sequence"/>
</dbReference>
<evidence type="ECO:0008006" key="13">
    <source>
        <dbReference type="Google" id="ProtNLM"/>
    </source>
</evidence>
<keyword evidence="5" id="KW-0256">Endoplasmic reticulum</keyword>
<feature type="transmembrane region" description="Helical" evidence="10">
    <location>
        <begin position="227"/>
        <end position="251"/>
    </location>
</feature>
<evidence type="ECO:0000313" key="12">
    <source>
        <dbReference type="Proteomes" id="UP001378960"/>
    </source>
</evidence>
<dbReference type="EMBL" id="BTGB01000001">
    <property type="protein sequence ID" value="GMM43752.1"/>
    <property type="molecule type" value="Genomic_DNA"/>
</dbReference>
<name>A0AAV5QY76_PICKL</name>
<evidence type="ECO:0000313" key="11">
    <source>
        <dbReference type="EMBL" id="GMM43752.1"/>
    </source>
</evidence>
<keyword evidence="12" id="KW-1185">Reference proteome</keyword>
<dbReference type="GO" id="GO:0015031">
    <property type="term" value="P:protein transport"/>
    <property type="evidence" value="ECO:0007669"/>
    <property type="project" value="UniProtKB-KW"/>
</dbReference>
<dbReference type="Pfam" id="PF09753">
    <property type="entry name" value="Use1"/>
    <property type="match status" value="1"/>
</dbReference>
<comment type="caution">
    <text evidence="11">The sequence shown here is derived from an EMBL/GenBank/DDBJ whole genome shotgun (WGS) entry which is preliminary data.</text>
</comment>
<proteinExistence type="inferred from homology"/>
<dbReference type="GO" id="GO:0031201">
    <property type="term" value="C:SNARE complex"/>
    <property type="evidence" value="ECO:0007669"/>
    <property type="project" value="TreeGrafter"/>
</dbReference>
<dbReference type="PANTHER" id="PTHR13050:SF7">
    <property type="entry name" value="VESICLE TRANSPORT PROTEIN USE1"/>
    <property type="match status" value="1"/>
</dbReference>
<keyword evidence="6" id="KW-0931">ER-Golgi transport</keyword>
<organism evidence="11 12">
    <name type="scientific">Pichia kluyveri</name>
    <name type="common">Yeast</name>
    <dbReference type="NCBI Taxonomy" id="36015"/>
    <lineage>
        <taxon>Eukaryota</taxon>
        <taxon>Fungi</taxon>
        <taxon>Dikarya</taxon>
        <taxon>Ascomycota</taxon>
        <taxon>Saccharomycotina</taxon>
        <taxon>Pichiomycetes</taxon>
        <taxon>Pichiales</taxon>
        <taxon>Pichiaceae</taxon>
        <taxon>Pichia</taxon>
    </lineage>
</organism>
<evidence type="ECO:0000256" key="9">
    <source>
        <dbReference type="ARBA" id="ARBA00023136"/>
    </source>
</evidence>
<evidence type="ECO:0000256" key="1">
    <source>
        <dbReference type="ARBA" id="ARBA00004163"/>
    </source>
</evidence>
<sequence length="255" mass="29518">MEALHQSIVRGVDELHVLKEGQLNDDDLMDLYLTLVRYSQDIQYMRKQIYESKRVDPLDVKLHQTERKIRILLLNVEIGMEKLHNDKLRLDSIREREIKSAGIGIDHDSNSIEDIGNGKSKFNDFAAGESIDTLKSRLLSTKHDQLNQVQSTEVQNNYHDSIQQELIDSLPSMVTSLKEQAIQFQEMLKQDAVILKEATQSFETSHGKFDNVNELLSKYHKEGRLGFWFYIRITGLVLASFLFLIIIIRLIPARH</sequence>
<evidence type="ECO:0000256" key="2">
    <source>
        <dbReference type="ARBA" id="ARBA00007891"/>
    </source>
</evidence>
<keyword evidence="7" id="KW-0653">Protein transport</keyword>
<keyword evidence="4 10" id="KW-0812">Transmembrane</keyword>
<dbReference type="GO" id="GO:0006890">
    <property type="term" value="P:retrograde vesicle-mediated transport, Golgi to endoplasmic reticulum"/>
    <property type="evidence" value="ECO:0007669"/>
    <property type="project" value="TreeGrafter"/>
</dbReference>
<evidence type="ECO:0000256" key="6">
    <source>
        <dbReference type="ARBA" id="ARBA00022892"/>
    </source>
</evidence>
<keyword evidence="9 10" id="KW-0472">Membrane</keyword>
<dbReference type="AlphaFoldDB" id="A0AAV5QY76"/>
<dbReference type="GO" id="GO:0005789">
    <property type="term" value="C:endoplasmic reticulum membrane"/>
    <property type="evidence" value="ECO:0007669"/>
    <property type="project" value="UniProtKB-SubCell"/>
</dbReference>
<dbReference type="InterPro" id="IPR019150">
    <property type="entry name" value="Vesicle_transport_protein_Use1"/>
</dbReference>
<evidence type="ECO:0000256" key="7">
    <source>
        <dbReference type="ARBA" id="ARBA00022927"/>
    </source>
</evidence>
<keyword evidence="3" id="KW-0813">Transport</keyword>
<evidence type="ECO:0000256" key="3">
    <source>
        <dbReference type="ARBA" id="ARBA00022448"/>
    </source>
</evidence>
<evidence type="ECO:0000256" key="10">
    <source>
        <dbReference type="SAM" id="Phobius"/>
    </source>
</evidence>
<dbReference type="PANTHER" id="PTHR13050">
    <property type="entry name" value="USE1-LIKE PROTEIN"/>
    <property type="match status" value="1"/>
</dbReference>
<comment type="similarity">
    <text evidence="2">Belongs to the USE1 family.</text>
</comment>
<protein>
    <recommendedName>
        <fullName evidence="13">t-SNARE coiled-coil homology domain-containing protein</fullName>
    </recommendedName>
</protein>
<accession>A0AAV5QY76</accession>
<comment type="subcellular location">
    <subcellularLocation>
        <location evidence="1">Endoplasmic reticulum membrane</location>
        <topology evidence="1">Single-pass type IV membrane protein</topology>
    </subcellularLocation>
</comment>
<evidence type="ECO:0000256" key="4">
    <source>
        <dbReference type="ARBA" id="ARBA00022692"/>
    </source>
</evidence>
<dbReference type="GO" id="GO:0005484">
    <property type="term" value="F:SNAP receptor activity"/>
    <property type="evidence" value="ECO:0007669"/>
    <property type="project" value="TreeGrafter"/>
</dbReference>
<gene>
    <name evidence="11" type="ORF">DAPK24_003270</name>
</gene>